<keyword evidence="7" id="KW-1185">Reference proteome</keyword>
<dbReference type="InterPro" id="IPR036390">
    <property type="entry name" value="WH_DNA-bd_sf"/>
</dbReference>
<dbReference type="Proteomes" id="UP000247792">
    <property type="component" value="Unassembled WGS sequence"/>
</dbReference>
<organism evidence="6 7">
    <name type="scientific">Undibacterium pigrum</name>
    <dbReference type="NCBI Taxonomy" id="401470"/>
    <lineage>
        <taxon>Bacteria</taxon>
        <taxon>Pseudomonadati</taxon>
        <taxon>Pseudomonadota</taxon>
        <taxon>Betaproteobacteria</taxon>
        <taxon>Burkholderiales</taxon>
        <taxon>Oxalobacteraceae</taxon>
        <taxon>Undibacterium</taxon>
    </lineage>
</organism>
<dbReference type="EMBL" id="QJKB01000002">
    <property type="protein sequence ID" value="PXX45133.1"/>
    <property type="molecule type" value="Genomic_DNA"/>
</dbReference>
<comment type="similarity">
    <text evidence="1">Belongs to the LysR transcriptional regulatory family.</text>
</comment>
<sequence length="292" mass="32758">MSPDLNDLLAFARVAECRSFRQAAQELQVTASALSHTMTRMEKKLGMRLLQRTTRSVSLTPAGERLLQSLRPALQEIQGALESLNDLRDKPVGRLRLNVPRPSAQLTLAPLLAAWHAAYPEVELEIVSSDALIDIVEQGFDAGLRFGESLQQDMVAVPVGPEVGFVVCASPGYLQKHGIPATPHDLLQHQCIQFRFPSGQRYRWEFQRGQEKLEVATNGALVLDDFYVATRAASDGAGICYTYRGYAEALVQQGQLQYVLEDWWPAPERTYLYYPSRRHQPAALRAFIDFMK</sequence>
<evidence type="ECO:0000256" key="2">
    <source>
        <dbReference type="ARBA" id="ARBA00023015"/>
    </source>
</evidence>
<dbReference type="GO" id="GO:0003677">
    <property type="term" value="F:DNA binding"/>
    <property type="evidence" value="ECO:0007669"/>
    <property type="project" value="UniProtKB-KW"/>
</dbReference>
<accession>A0A318JEC4</accession>
<dbReference type="PANTHER" id="PTHR30537:SF5">
    <property type="entry name" value="HTH-TYPE TRANSCRIPTIONAL ACTIVATOR TTDR-RELATED"/>
    <property type="match status" value="1"/>
</dbReference>
<dbReference type="PROSITE" id="PS50931">
    <property type="entry name" value="HTH_LYSR"/>
    <property type="match status" value="1"/>
</dbReference>
<dbReference type="SUPFAM" id="SSF46785">
    <property type="entry name" value="Winged helix' DNA-binding domain"/>
    <property type="match status" value="1"/>
</dbReference>
<dbReference type="AlphaFoldDB" id="A0A318JEC4"/>
<dbReference type="GO" id="GO:0003700">
    <property type="term" value="F:DNA-binding transcription factor activity"/>
    <property type="evidence" value="ECO:0007669"/>
    <property type="project" value="InterPro"/>
</dbReference>
<evidence type="ECO:0000256" key="1">
    <source>
        <dbReference type="ARBA" id="ARBA00009437"/>
    </source>
</evidence>
<protein>
    <submittedName>
        <fullName evidence="6">DNA-binding transcriptional LysR family regulator</fullName>
    </submittedName>
</protein>
<dbReference type="SUPFAM" id="SSF53850">
    <property type="entry name" value="Periplasmic binding protein-like II"/>
    <property type="match status" value="1"/>
</dbReference>
<name>A0A318JEC4_9BURK</name>
<dbReference type="InterPro" id="IPR005119">
    <property type="entry name" value="LysR_subst-bd"/>
</dbReference>
<evidence type="ECO:0000313" key="6">
    <source>
        <dbReference type="EMBL" id="PXX45133.1"/>
    </source>
</evidence>
<keyword evidence="3 6" id="KW-0238">DNA-binding</keyword>
<gene>
    <name evidence="6" type="ORF">DFR42_102346</name>
</gene>
<dbReference type="CDD" id="cd08474">
    <property type="entry name" value="PBP2_CrgA_like_5"/>
    <property type="match status" value="1"/>
</dbReference>
<keyword evidence="4" id="KW-0804">Transcription</keyword>
<dbReference type="Gene3D" id="3.40.190.290">
    <property type="match status" value="1"/>
</dbReference>
<dbReference type="InterPro" id="IPR000847">
    <property type="entry name" value="LysR_HTH_N"/>
</dbReference>
<dbReference type="InterPro" id="IPR058163">
    <property type="entry name" value="LysR-type_TF_proteobact-type"/>
</dbReference>
<dbReference type="Gene3D" id="1.10.10.10">
    <property type="entry name" value="Winged helix-like DNA-binding domain superfamily/Winged helix DNA-binding domain"/>
    <property type="match status" value="1"/>
</dbReference>
<dbReference type="PANTHER" id="PTHR30537">
    <property type="entry name" value="HTH-TYPE TRANSCRIPTIONAL REGULATOR"/>
    <property type="match status" value="1"/>
</dbReference>
<dbReference type="FunFam" id="1.10.10.10:FF:000001">
    <property type="entry name" value="LysR family transcriptional regulator"/>
    <property type="match status" value="1"/>
</dbReference>
<evidence type="ECO:0000256" key="3">
    <source>
        <dbReference type="ARBA" id="ARBA00023125"/>
    </source>
</evidence>
<dbReference type="OrthoDB" id="9813056at2"/>
<evidence type="ECO:0000313" key="7">
    <source>
        <dbReference type="Proteomes" id="UP000247792"/>
    </source>
</evidence>
<evidence type="ECO:0000259" key="5">
    <source>
        <dbReference type="PROSITE" id="PS50931"/>
    </source>
</evidence>
<dbReference type="RefSeq" id="WP_110254598.1">
    <property type="nucleotide sequence ID" value="NZ_QJKB01000002.1"/>
</dbReference>
<reference evidence="6 7" key="1">
    <citation type="submission" date="2018-05" db="EMBL/GenBank/DDBJ databases">
        <title>Genomic Encyclopedia of Type Strains, Phase IV (KMG-IV): sequencing the most valuable type-strain genomes for metagenomic binning, comparative biology and taxonomic classification.</title>
        <authorList>
            <person name="Goeker M."/>
        </authorList>
    </citation>
    <scope>NUCLEOTIDE SEQUENCE [LARGE SCALE GENOMIC DNA]</scope>
    <source>
        <strain evidence="6 7">DSM 19792</strain>
    </source>
</reference>
<keyword evidence="2" id="KW-0805">Transcription regulation</keyword>
<dbReference type="Pfam" id="PF00126">
    <property type="entry name" value="HTH_1"/>
    <property type="match status" value="1"/>
</dbReference>
<comment type="caution">
    <text evidence="6">The sequence shown here is derived from an EMBL/GenBank/DDBJ whole genome shotgun (WGS) entry which is preliminary data.</text>
</comment>
<proteinExistence type="inferred from homology"/>
<dbReference type="Pfam" id="PF03466">
    <property type="entry name" value="LysR_substrate"/>
    <property type="match status" value="1"/>
</dbReference>
<dbReference type="InterPro" id="IPR036388">
    <property type="entry name" value="WH-like_DNA-bd_sf"/>
</dbReference>
<evidence type="ECO:0000256" key="4">
    <source>
        <dbReference type="ARBA" id="ARBA00023163"/>
    </source>
</evidence>
<feature type="domain" description="HTH lysR-type" evidence="5">
    <location>
        <begin position="3"/>
        <end position="60"/>
    </location>
</feature>